<evidence type="ECO:0000313" key="1">
    <source>
        <dbReference type="EMBL" id="TRZ20474.1"/>
    </source>
</evidence>
<proteinExistence type="predicted"/>
<reference evidence="1" key="1">
    <citation type="submission" date="2019-04" db="EMBL/GenBank/DDBJ databases">
        <title>Genome assembly of Zosterops borbonicus 15179.</title>
        <authorList>
            <person name="Leroy T."/>
            <person name="Anselmetti Y."/>
            <person name="Tilak M.-K."/>
            <person name="Nabholz B."/>
        </authorList>
    </citation>
    <scope>NUCLEOTIDE SEQUENCE</scope>
    <source>
        <strain evidence="1">HGM_15179</strain>
        <tissue evidence="1">Muscle</tissue>
    </source>
</reference>
<gene>
    <name evidence="1" type="ORF">HGM15179_006608</name>
</gene>
<organism evidence="1 2">
    <name type="scientific">Zosterops borbonicus</name>
    <dbReference type="NCBI Taxonomy" id="364589"/>
    <lineage>
        <taxon>Eukaryota</taxon>
        <taxon>Metazoa</taxon>
        <taxon>Chordata</taxon>
        <taxon>Craniata</taxon>
        <taxon>Vertebrata</taxon>
        <taxon>Euteleostomi</taxon>
        <taxon>Archelosauria</taxon>
        <taxon>Archosauria</taxon>
        <taxon>Dinosauria</taxon>
        <taxon>Saurischia</taxon>
        <taxon>Theropoda</taxon>
        <taxon>Coelurosauria</taxon>
        <taxon>Aves</taxon>
        <taxon>Neognathae</taxon>
        <taxon>Neoaves</taxon>
        <taxon>Telluraves</taxon>
        <taxon>Australaves</taxon>
        <taxon>Passeriformes</taxon>
        <taxon>Sylvioidea</taxon>
        <taxon>Zosteropidae</taxon>
        <taxon>Zosterops</taxon>
    </lineage>
</organism>
<dbReference type="EMBL" id="SWJQ01000147">
    <property type="protein sequence ID" value="TRZ20474.1"/>
    <property type="molecule type" value="Genomic_DNA"/>
</dbReference>
<comment type="caution">
    <text evidence="1">The sequence shown here is derived from an EMBL/GenBank/DDBJ whole genome shotgun (WGS) entry which is preliminary data.</text>
</comment>
<protein>
    <submittedName>
        <fullName evidence="1">Uncharacterized protein</fullName>
    </submittedName>
</protein>
<evidence type="ECO:0000313" key="2">
    <source>
        <dbReference type="Proteomes" id="UP000796761"/>
    </source>
</evidence>
<accession>A0A8K1GK47</accession>
<dbReference type="Proteomes" id="UP000796761">
    <property type="component" value="Unassembled WGS sequence"/>
</dbReference>
<name>A0A8K1GK47_9PASS</name>
<dbReference type="AlphaFoldDB" id="A0A8K1GK47"/>
<keyword evidence="2" id="KW-1185">Reference proteome</keyword>
<sequence length="156" mass="17222">MGIQKRSSVAAVDVAWFHSLADDASAAVAGDRLLLPEQCGHEDMPHGGLCPVHCIRPLAPLPCFFHGHDEEGYLEKLSSIYTCVHLRVCSDKTSSITSSEKYHPTMLELLGTQISSGSGASEALCRPQSTFLDVRMRSHCRQKLQHNHRTEEELPL</sequence>